<dbReference type="Proteomes" id="UP000663887">
    <property type="component" value="Unassembled WGS sequence"/>
</dbReference>
<feature type="transmembrane region" description="Helical" evidence="1">
    <location>
        <begin position="7"/>
        <end position="32"/>
    </location>
</feature>
<evidence type="ECO:0000256" key="1">
    <source>
        <dbReference type="SAM" id="Phobius"/>
    </source>
</evidence>
<accession>A0A816Y5M4</accession>
<protein>
    <submittedName>
        <fullName evidence="2">Uncharacterized protein</fullName>
    </submittedName>
</protein>
<feature type="transmembrane region" description="Helical" evidence="1">
    <location>
        <begin position="71"/>
        <end position="94"/>
    </location>
</feature>
<sequence>MNHANVLLLIVLVLSILGIACIAISIATNAWLRIDPIIGSINESTEVGLWKTCSIGNLATDCIDVLMSTPIILVFIGLGLVILGVITTLVVLVFKRLLPIVTIVSVLFFLMAVAFLIAFVAVYWYQILNTLFQQYLTSVIITTTEFSIGYSCALLFVGLGMIILSISIASFVAGNHVSVSTTKSTYHYPMGLDVAQYYSYF</sequence>
<evidence type="ECO:0000313" key="3">
    <source>
        <dbReference type="EMBL" id="CAF3747996.1"/>
    </source>
</evidence>
<keyword evidence="1" id="KW-1133">Transmembrane helix</keyword>
<comment type="caution">
    <text evidence="2">The sequence shown here is derived from an EMBL/GenBank/DDBJ whole genome shotgun (WGS) entry which is preliminary data.</text>
</comment>
<feature type="transmembrane region" description="Helical" evidence="1">
    <location>
        <begin position="106"/>
        <end position="128"/>
    </location>
</feature>
<name>A0A816Y5M4_9BILA</name>
<gene>
    <name evidence="3" type="ORF">UXM345_LOCUS1833</name>
    <name evidence="2" type="ORF">XDN619_LOCUS29346</name>
</gene>
<dbReference type="Gene3D" id="1.20.140.150">
    <property type="match status" value="1"/>
</dbReference>
<proteinExistence type="predicted"/>
<keyword evidence="1" id="KW-0812">Transmembrane</keyword>
<dbReference type="EMBL" id="CAJNRG010014288">
    <property type="protein sequence ID" value="CAF2154993.1"/>
    <property type="molecule type" value="Genomic_DNA"/>
</dbReference>
<dbReference type="AlphaFoldDB" id="A0A816Y5M4"/>
<evidence type="ECO:0000313" key="4">
    <source>
        <dbReference type="Proteomes" id="UP000663887"/>
    </source>
</evidence>
<evidence type="ECO:0000313" key="2">
    <source>
        <dbReference type="EMBL" id="CAF2154993.1"/>
    </source>
</evidence>
<keyword evidence="1" id="KW-0472">Membrane</keyword>
<feature type="transmembrane region" description="Helical" evidence="1">
    <location>
        <begin position="148"/>
        <end position="173"/>
    </location>
</feature>
<dbReference type="EMBL" id="CAJOBF010000105">
    <property type="protein sequence ID" value="CAF3747996.1"/>
    <property type="molecule type" value="Genomic_DNA"/>
</dbReference>
<reference evidence="2" key="1">
    <citation type="submission" date="2021-02" db="EMBL/GenBank/DDBJ databases">
        <authorList>
            <person name="Nowell W R."/>
        </authorList>
    </citation>
    <scope>NUCLEOTIDE SEQUENCE</scope>
</reference>
<organism evidence="2 4">
    <name type="scientific">Rotaria magnacalcarata</name>
    <dbReference type="NCBI Taxonomy" id="392030"/>
    <lineage>
        <taxon>Eukaryota</taxon>
        <taxon>Metazoa</taxon>
        <taxon>Spiralia</taxon>
        <taxon>Gnathifera</taxon>
        <taxon>Rotifera</taxon>
        <taxon>Eurotatoria</taxon>
        <taxon>Bdelloidea</taxon>
        <taxon>Philodinida</taxon>
        <taxon>Philodinidae</taxon>
        <taxon>Rotaria</taxon>
    </lineage>
</organism>
<dbReference type="Proteomes" id="UP000663842">
    <property type="component" value="Unassembled WGS sequence"/>
</dbReference>